<dbReference type="Pfam" id="PF17135">
    <property type="entry name" value="Ribosomal_L18"/>
    <property type="match status" value="1"/>
</dbReference>
<evidence type="ECO:0000259" key="7">
    <source>
        <dbReference type="Pfam" id="PF17135"/>
    </source>
</evidence>
<dbReference type="PANTHER" id="PTHR10934:SF2">
    <property type="entry name" value="LARGE RIBOSOMAL SUBUNIT PROTEIN EL18"/>
    <property type="match status" value="1"/>
</dbReference>
<dbReference type="InterPro" id="IPR027417">
    <property type="entry name" value="P-loop_NTPase"/>
</dbReference>
<proteinExistence type="inferred from homology"/>
<dbReference type="Gene3D" id="3.100.10.10">
    <property type="match status" value="1"/>
</dbReference>
<dbReference type="SUPFAM" id="SSF52540">
    <property type="entry name" value="P-loop containing nucleoside triphosphate hydrolases"/>
    <property type="match status" value="1"/>
</dbReference>
<dbReference type="PANTHER" id="PTHR10934">
    <property type="entry name" value="60S RIBOSOMAL PROTEIN L18"/>
    <property type="match status" value="1"/>
</dbReference>
<feature type="region of interest" description="Disordered" evidence="6">
    <location>
        <begin position="241"/>
        <end position="274"/>
    </location>
</feature>
<evidence type="ECO:0000256" key="4">
    <source>
        <dbReference type="ARBA" id="ARBA00022980"/>
    </source>
</evidence>
<keyword evidence="8" id="KW-1185">Reference proteome</keyword>
<evidence type="ECO:0000256" key="1">
    <source>
        <dbReference type="ARBA" id="ARBA00006815"/>
    </source>
</evidence>
<keyword evidence="4" id="KW-0689">Ribosomal protein</keyword>
<organism evidence="8 9">
    <name type="scientific">Acinonyx jubatus</name>
    <name type="common">Cheetah</name>
    <dbReference type="NCBI Taxonomy" id="32536"/>
    <lineage>
        <taxon>Eukaryota</taxon>
        <taxon>Metazoa</taxon>
        <taxon>Chordata</taxon>
        <taxon>Craniata</taxon>
        <taxon>Vertebrata</taxon>
        <taxon>Euteleostomi</taxon>
        <taxon>Mammalia</taxon>
        <taxon>Eutheria</taxon>
        <taxon>Laurasiatheria</taxon>
        <taxon>Carnivora</taxon>
        <taxon>Feliformia</taxon>
        <taxon>Felidae</taxon>
        <taxon>Felinae</taxon>
        <taxon>Acinonyx</taxon>
    </lineage>
</organism>
<keyword evidence="3" id="KW-0547">Nucleotide-binding</keyword>
<keyword evidence="5" id="KW-0687">Ribonucleoprotein</keyword>
<evidence type="ECO:0000256" key="3">
    <source>
        <dbReference type="ARBA" id="ARBA00022741"/>
    </source>
</evidence>
<sequence>MHKTQDTYLEKTREDPALSLKIPVGSVQARSEASGRGMNSLANPTSFENVREWYPERQHLCTNTPIILVGTKLDLRDNKDMIEKLKQKKLTPITYPQGSMLPRSATTKSLLIIGIEADGGSVSILASNNHQATRRGLVLSRTNRPPLSLFRMIRKMKLPGRENKTAVVVGMITDDVRVQEVPKLKVCALRVSSRARSRIVKAGGKILTFDQLALDSPKSCGTVLLSGPRKGQEVYRYFGKAPGTPHSHTKPYMQSKGRKFERARGRRASRGYKN</sequence>
<dbReference type="SMART" id="SM00174">
    <property type="entry name" value="RHO"/>
    <property type="match status" value="1"/>
</dbReference>
<protein>
    <submittedName>
        <fullName evidence="9">LOW QUALITY PROTEIN: ribosomal protein L18-like</fullName>
    </submittedName>
</protein>
<dbReference type="InterPro" id="IPR001806">
    <property type="entry name" value="Small_GTPase"/>
</dbReference>
<dbReference type="InterPro" id="IPR036227">
    <property type="entry name" value="Ribosomal_uL15/eL18_sf"/>
</dbReference>
<evidence type="ECO:0000256" key="2">
    <source>
        <dbReference type="ARBA" id="ARBA00011133"/>
    </source>
</evidence>
<dbReference type="Pfam" id="PF00071">
    <property type="entry name" value="Ras"/>
    <property type="match status" value="1"/>
</dbReference>
<name>A0ABM3Q5Y2_ACIJB</name>
<dbReference type="Gene3D" id="3.40.50.300">
    <property type="entry name" value="P-loop containing nucleotide triphosphate hydrolases"/>
    <property type="match status" value="1"/>
</dbReference>
<feature type="compositionally biased region" description="Basic residues" evidence="6">
    <location>
        <begin position="264"/>
        <end position="274"/>
    </location>
</feature>
<evidence type="ECO:0000256" key="5">
    <source>
        <dbReference type="ARBA" id="ARBA00023274"/>
    </source>
</evidence>
<comment type="subunit">
    <text evidence="2">Component of the large ribosomal subunit.</text>
</comment>
<dbReference type="GeneID" id="106980072"/>
<reference evidence="9" key="1">
    <citation type="submission" date="2025-08" db="UniProtKB">
        <authorList>
            <consortium name="RefSeq"/>
        </authorList>
    </citation>
    <scope>IDENTIFICATION</scope>
    <source>
        <tissue evidence="9">Blood</tissue>
    </source>
</reference>
<dbReference type="InterPro" id="IPR000039">
    <property type="entry name" value="Ribosomal_eL18"/>
</dbReference>
<dbReference type="RefSeq" id="XP_053079335.1">
    <property type="nucleotide sequence ID" value="XM_053223360.1"/>
</dbReference>
<evidence type="ECO:0000256" key="6">
    <source>
        <dbReference type="SAM" id="MobiDB-lite"/>
    </source>
</evidence>
<dbReference type="SUPFAM" id="SSF52080">
    <property type="entry name" value="Ribosomal proteins L15p and L18e"/>
    <property type="match status" value="1"/>
</dbReference>
<dbReference type="InterPro" id="IPR021131">
    <property type="entry name" value="Ribosomal_uL15/eL18"/>
</dbReference>
<feature type="domain" description="Large ribosomal subunit protein uL15/eL18" evidence="7">
    <location>
        <begin position="133"/>
        <end position="274"/>
    </location>
</feature>
<dbReference type="Proteomes" id="UP001652583">
    <property type="component" value="Chromosome B2"/>
</dbReference>
<gene>
    <name evidence="9" type="primary">LOC106980072</name>
</gene>
<accession>A0ABM3Q5Y2</accession>
<comment type="similarity">
    <text evidence="1">Belongs to the eukaryotic ribosomal protein eL18 family.</text>
</comment>
<evidence type="ECO:0000313" key="8">
    <source>
        <dbReference type="Proteomes" id="UP001652583"/>
    </source>
</evidence>
<evidence type="ECO:0000313" key="9">
    <source>
        <dbReference type="RefSeq" id="XP_053079335.1"/>
    </source>
</evidence>